<dbReference type="InterPro" id="IPR050344">
    <property type="entry name" value="Peptidase_M1_aminopeptidases"/>
</dbReference>
<evidence type="ECO:0000256" key="11">
    <source>
        <dbReference type="ARBA" id="ARBA00029811"/>
    </source>
</evidence>
<dbReference type="InterPro" id="IPR042097">
    <property type="entry name" value="Aminopeptidase_N-like_N_sf"/>
</dbReference>
<dbReference type="InterPro" id="IPR014782">
    <property type="entry name" value="Peptidase_M1_dom"/>
</dbReference>
<dbReference type="PANTHER" id="PTHR11533:SF297">
    <property type="entry name" value="AMINOPEPTIDASE N"/>
    <property type="match status" value="1"/>
</dbReference>
<evidence type="ECO:0000256" key="10">
    <source>
        <dbReference type="ARBA" id="ARBA00023049"/>
    </source>
</evidence>
<dbReference type="PANTHER" id="PTHR11533">
    <property type="entry name" value="PROTEASE M1 ZINC METALLOPROTEASE"/>
    <property type="match status" value="1"/>
</dbReference>
<dbReference type="Gene3D" id="1.10.390.10">
    <property type="entry name" value="Neutral Protease Domain 2"/>
    <property type="match status" value="1"/>
</dbReference>
<accession>A0A4D4M9J6</accession>
<dbReference type="GO" id="GO:0008270">
    <property type="term" value="F:zinc ion binding"/>
    <property type="evidence" value="ECO:0007669"/>
    <property type="project" value="InterPro"/>
</dbReference>
<proteinExistence type="inferred from homology"/>
<gene>
    <name evidence="16" type="ORF">SAV14893_079210</name>
</gene>
<comment type="catalytic activity">
    <reaction evidence="1">
        <text>Release of an N-terminal amino acid, Xaa-|-Yaa- from a peptide, amide or arylamide. Xaa is preferably Ala, but may be most amino acids including Pro (slow action). When a terminal hydrophobic residue is followed by a prolyl residue, the two may be released as an intact Xaa-Pro dipeptide.</text>
        <dbReference type="EC" id="3.4.11.2"/>
    </reaction>
</comment>
<dbReference type="EMBL" id="BJHX01000001">
    <property type="protein sequence ID" value="GDY68528.1"/>
    <property type="molecule type" value="Genomic_DNA"/>
</dbReference>
<reference evidence="16 17" key="1">
    <citation type="submission" date="2019-04" db="EMBL/GenBank/DDBJ databases">
        <title>Draft genome sequences of Streptomyces avermitilis NBRC 14893.</title>
        <authorList>
            <person name="Komaki H."/>
            <person name="Tamura T."/>
            <person name="Hosoyama A."/>
        </authorList>
    </citation>
    <scope>NUCLEOTIDE SEQUENCE [LARGE SCALE GENOMIC DNA]</scope>
    <source>
        <strain evidence="16 17">NBRC 14893</strain>
    </source>
</reference>
<dbReference type="Proteomes" id="UP000302139">
    <property type="component" value="Unassembled WGS sequence"/>
</dbReference>
<dbReference type="SUPFAM" id="SSF55486">
    <property type="entry name" value="Metalloproteases ('zincins'), catalytic domain"/>
    <property type="match status" value="1"/>
</dbReference>
<dbReference type="GO" id="GO:0008237">
    <property type="term" value="F:metallopeptidase activity"/>
    <property type="evidence" value="ECO:0007669"/>
    <property type="project" value="UniProtKB-KW"/>
</dbReference>
<keyword evidence="7" id="KW-0479">Metal-binding</keyword>
<dbReference type="Pfam" id="PF17900">
    <property type="entry name" value="Peptidase_M1_N"/>
    <property type="match status" value="1"/>
</dbReference>
<evidence type="ECO:0000256" key="13">
    <source>
        <dbReference type="SAM" id="SignalP"/>
    </source>
</evidence>
<comment type="similarity">
    <text evidence="3">Belongs to the peptidase M1 family.</text>
</comment>
<dbReference type="AlphaFoldDB" id="A0A4D4M9J6"/>
<evidence type="ECO:0000313" key="16">
    <source>
        <dbReference type="EMBL" id="GDY68528.1"/>
    </source>
</evidence>
<dbReference type="CDD" id="cd09603">
    <property type="entry name" value="M1_APN_like"/>
    <property type="match status" value="1"/>
</dbReference>
<feature type="signal peptide" evidence="13">
    <location>
        <begin position="1"/>
        <end position="24"/>
    </location>
</feature>
<keyword evidence="6" id="KW-0645">Protease</keyword>
<evidence type="ECO:0000256" key="8">
    <source>
        <dbReference type="ARBA" id="ARBA00022801"/>
    </source>
</evidence>
<evidence type="ECO:0000256" key="9">
    <source>
        <dbReference type="ARBA" id="ARBA00022833"/>
    </source>
</evidence>
<evidence type="ECO:0000259" key="15">
    <source>
        <dbReference type="Pfam" id="PF17900"/>
    </source>
</evidence>
<dbReference type="InterPro" id="IPR027268">
    <property type="entry name" value="Peptidase_M4/M1_CTD_sf"/>
</dbReference>
<feature type="domain" description="Peptidase M1 membrane alanine aminopeptidase" evidence="14">
    <location>
        <begin position="314"/>
        <end position="459"/>
    </location>
</feature>
<dbReference type="EC" id="3.4.11.2" evidence="4"/>
<dbReference type="Pfam" id="PF01433">
    <property type="entry name" value="Peptidase_M1"/>
    <property type="match status" value="1"/>
</dbReference>
<keyword evidence="10" id="KW-0482">Metalloprotease</keyword>
<dbReference type="InterPro" id="IPR045357">
    <property type="entry name" value="Aminopeptidase_N-like_N"/>
</dbReference>
<evidence type="ECO:0000256" key="12">
    <source>
        <dbReference type="ARBA" id="ARBA00031533"/>
    </source>
</evidence>
<evidence type="ECO:0000256" key="1">
    <source>
        <dbReference type="ARBA" id="ARBA00000098"/>
    </source>
</evidence>
<dbReference type="SUPFAM" id="SSF63737">
    <property type="entry name" value="Leukotriene A4 hydrolase N-terminal domain"/>
    <property type="match status" value="1"/>
</dbReference>
<feature type="chain" id="PRO_5038917467" description="Aminopeptidase N" evidence="13">
    <location>
        <begin position="25"/>
        <end position="469"/>
    </location>
</feature>
<keyword evidence="13" id="KW-0732">Signal</keyword>
<evidence type="ECO:0000256" key="5">
    <source>
        <dbReference type="ARBA" id="ARBA00015611"/>
    </source>
</evidence>
<dbReference type="InterPro" id="IPR001930">
    <property type="entry name" value="Peptidase_M1"/>
</dbReference>
<evidence type="ECO:0000256" key="3">
    <source>
        <dbReference type="ARBA" id="ARBA00010136"/>
    </source>
</evidence>
<evidence type="ECO:0000256" key="2">
    <source>
        <dbReference type="ARBA" id="ARBA00001947"/>
    </source>
</evidence>
<keyword evidence="9" id="KW-0862">Zinc</keyword>
<evidence type="ECO:0000259" key="14">
    <source>
        <dbReference type="Pfam" id="PF01433"/>
    </source>
</evidence>
<dbReference type="GO" id="GO:0016285">
    <property type="term" value="F:alanyl aminopeptidase activity"/>
    <property type="evidence" value="ECO:0007669"/>
    <property type="project" value="UniProtKB-EC"/>
</dbReference>
<evidence type="ECO:0000256" key="6">
    <source>
        <dbReference type="ARBA" id="ARBA00022670"/>
    </source>
</evidence>
<dbReference type="PRINTS" id="PR00756">
    <property type="entry name" value="ALADIPTASE"/>
</dbReference>
<feature type="domain" description="Aminopeptidase N-like N-terminal" evidence="15">
    <location>
        <begin position="58"/>
        <end position="228"/>
    </location>
</feature>
<sequence>MRSARFSRAALFTVLLLTIGTACTSSVGRPDEAARPGAASAGDSLFPALGNRGYDVAHYALTLDYVPETNELAGTAVITARAEQPLSRFSLDLAGLSVREASIDGADAEVSSKKNKLTLTPAHPLKTGATFTTTIHYSGTPKMITDANEGVEGWIETDDGATALGEPTGSMTWFPGNHHPSDKALYDITITVPEDYTAVSNGELTGTRDKRGRTTSRWHMGEPMASYVATVVVDSFDISTTTTTEGLPVYIAIDPAEVEDSPDMTELIPEIIDWASGRFGRYPFAGTGAIIDHLPDLEYALETQTKPYFEKAPDETLVVHELAHQWFGNSVTPRSWQDMWLNEGFATYAEWLWQEDQGDTTADEIFDAFYDGTHPESRGIWDFPPAQPPSAKQVSDSPVYGRGAMTLHRLRETVGDKSFFSILRTWTKQHRYGNAHTSQFIKLCEKESGMDLTELFDTWLYSKGKPTLT</sequence>
<name>A0A4D4M9J6_STRAX</name>
<comment type="caution">
    <text evidence="16">The sequence shown here is derived from an EMBL/GenBank/DDBJ whole genome shotgun (WGS) entry which is preliminary data.</text>
</comment>
<keyword evidence="8" id="KW-0378">Hydrolase</keyword>
<organism evidence="16 17">
    <name type="scientific">Streptomyces avermitilis</name>
    <dbReference type="NCBI Taxonomy" id="33903"/>
    <lineage>
        <taxon>Bacteria</taxon>
        <taxon>Bacillati</taxon>
        <taxon>Actinomycetota</taxon>
        <taxon>Actinomycetes</taxon>
        <taxon>Kitasatosporales</taxon>
        <taxon>Streptomycetaceae</taxon>
        <taxon>Streptomyces</taxon>
    </lineage>
</organism>
<dbReference type="PROSITE" id="PS51257">
    <property type="entry name" value="PROKAR_LIPOPROTEIN"/>
    <property type="match status" value="1"/>
</dbReference>
<evidence type="ECO:0000256" key="4">
    <source>
        <dbReference type="ARBA" id="ARBA00012564"/>
    </source>
</evidence>
<comment type="cofactor">
    <cofactor evidence="2">
        <name>Zn(2+)</name>
        <dbReference type="ChEBI" id="CHEBI:29105"/>
    </cofactor>
</comment>
<protein>
    <recommendedName>
        <fullName evidence="5">Aminopeptidase N</fullName>
        <ecNumber evidence="4">3.4.11.2</ecNumber>
    </recommendedName>
    <alternativeName>
        <fullName evidence="11">Alanine aminopeptidase</fullName>
    </alternativeName>
    <alternativeName>
        <fullName evidence="12">Lysyl aminopeptidase</fullName>
    </alternativeName>
</protein>
<evidence type="ECO:0000313" key="17">
    <source>
        <dbReference type="Proteomes" id="UP000302139"/>
    </source>
</evidence>
<dbReference type="GO" id="GO:0006508">
    <property type="term" value="P:proteolysis"/>
    <property type="evidence" value="ECO:0007669"/>
    <property type="project" value="UniProtKB-KW"/>
</dbReference>
<dbReference type="Gene3D" id="2.60.40.1730">
    <property type="entry name" value="tricorn interacting facor f3 domain"/>
    <property type="match status" value="1"/>
</dbReference>
<evidence type="ECO:0000256" key="7">
    <source>
        <dbReference type="ARBA" id="ARBA00022723"/>
    </source>
</evidence>